<evidence type="ECO:0000256" key="1">
    <source>
        <dbReference type="ARBA" id="ARBA00022729"/>
    </source>
</evidence>
<dbReference type="InterPro" id="IPR007000">
    <property type="entry name" value="PLipase_B-like"/>
</dbReference>
<proteinExistence type="predicted"/>
<name>A0A7S7NPV5_PALFE</name>
<dbReference type="Pfam" id="PF04916">
    <property type="entry name" value="Phospholip_B"/>
    <property type="match status" value="1"/>
</dbReference>
<evidence type="ECO:0000313" key="8">
    <source>
        <dbReference type="Proteomes" id="UP000593892"/>
    </source>
</evidence>
<dbReference type="KEGG" id="pfer:IRI77_30630"/>
<evidence type="ECO:0000256" key="5">
    <source>
        <dbReference type="ARBA" id="ARBA00023180"/>
    </source>
</evidence>
<dbReference type="RefSeq" id="WP_194448758.1">
    <property type="nucleotide sequence ID" value="NZ_CP063849.1"/>
</dbReference>
<dbReference type="GO" id="GO:0004620">
    <property type="term" value="F:phospholipase activity"/>
    <property type="evidence" value="ECO:0007669"/>
    <property type="project" value="InterPro"/>
</dbReference>
<protein>
    <submittedName>
        <fullName evidence="7">Peptidase C45</fullName>
    </submittedName>
</protein>
<evidence type="ECO:0000256" key="6">
    <source>
        <dbReference type="SAM" id="SignalP"/>
    </source>
</evidence>
<gene>
    <name evidence="7" type="ORF">IRI77_30630</name>
</gene>
<dbReference type="Proteomes" id="UP000593892">
    <property type="component" value="Chromosome"/>
</dbReference>
<dbReference type="AlphaFoldDB" id="A0A7S7NPV5"/>
<keyword evidence="4" id="KW-0443">Lipid metabolism</keyword>
<evidence type="ECO:0000256" key="2">
    <source>
        <dbReference type="ARBA" id="ARBA00022801"/>
    </source>
</evidence>
<keyword evidence="8" id="KW-1185">Reference proteome</keyword>
<dbReference type="PANTHER" id="PTHR12370:SF3">
    <property type="entry name" value="PHOSPHOLIPASE B-LIKE 2-RELATED"/>
    <property type="match status" value="1"/>
</dbReference>
<evidence type="ECO:0000256" key="4">
    <source>
        <dbReference type="ARBA" id="ARBA00023098"/>
    </source>
</evidence>
<organism evidence="7 8">
    <name type="scientific">Paludibaculum fermentans</name>
    <dbReference type="NCBI Taxonomy" id="1473598"/>
    <lineage>
        <taxon>Bacteria</taxon>
        <taxon>Pseudomonadati</taxon>
        <taxon>Acidobacteriota</taxon>
        <taxon>Terriglobia</taxon>
        <taxon>Bryobacterales</taxon>
        <taxon>Bryobacteraceae</taxon>
        <taxon>Paludibaculum</taxon>
    </lineage>
</organism>
<evidence type="ECO:0000313" key="7">
    <source>
        <dbReference type="EMBL" id="QOY87089.1"/>
    </source>
</evidence>
<sequence length="463" mass="51337">MKIRACLSVVLLIASAASLMSWQPKADPRLAGAFRGPEKEGWIPVRLQGTPSEIGFQHGYLLSAEIDDALKVTKLSLTHDSGHDWNFYRTAAEKVFWPHIETEYRQELQGIADGLKAKGVKADLYDVVVLNANIEMSYYTGVLDKKKESNAPDRCSAFVATGSMTKDGKIVIGHNNWSGYLEGARWNIMFDIRPSQGHRILMDGFPGFIHSGDDFGINSAGIVITETTITQFHGFDTNGIPEFVRGRKAMQYSTSIDDFNRIMREGNNGGYANTWLVADLNKNEIGRLELGLKHVTLDRKKDGYFVGANFPIDPALTAEETDFPAQNQSVSANARRTRWEELMAEYKGKVDVASGKSFLSDHYDAYAKQANSPSERTLCGHVDLSARGLKPWQEEHGPAGAVQAKITDATLARQMTMEAAMGHPCGVGFKAADHLKKNPEFAWMKPLLKDLPSHPWARFQAAR</sequence>
<accession>A0A7S7NPV5</accession>
<dbReference type="GO" id="GO:0009395">
    <property type="term" value="P:phospholipid catabolic process"/>
    <property type="evidence" value="ECO:0007669"/>
    <property type="project" value="TreeGrafter"/>
</dbReference>
<dbReference type="InterPro" id="IPR047794">
    <property type="entry name" value="C45_proenzyme-like"/>
</dbReference>
<reference evidence="7 8" key="1">
    <citation type="submission" date="2020-10" db="EMBL/GenBank/DDBJ databases">
        <title>Complete genome sequence of Paludibaculum fermentans P105T, a facultatively anaerobic acidobacterium capable of dissimilatory Fe(III) reduction.</title>
        <authorList>
            <person name="Dedysh S.N."/>
            <person name="Beletsky A.V."/>
            <person name="Kulichevskaya I.S."/>
            <person name="Mardanov A.V."/>
            <person name="Ravin N.V."/>
        </authorList>
    </citation>
    <scope>NUCLEOTIDE SEQUENCE [LARGE SCALE GENOMIC DNA]</scope>
    <source>
        <strain evidence="7 8">P105</strain>
    </source>
</reference>
<keyword evidence="5" id="KW-0325">Glycoprotein</keyword>
<keyword evidence="1 6" id="KW-0732">Signal</keyword>
<dbReference type="GO" id="GO:0005576">
    <property type="term" value="C:extracellular region"/>
    <property type="evidence" value="ECO:0007669"/>
    <property type="project" value="TreeGrafter"/>
</dbReference>
<keyword evidence="3" id="KW-0442">Lipid degradation</keyword>
<dbReference type="NCBIfam" id="NF040521">
    <property type="entry name" value="C45_proenzyme"/>
    <property type="match status" value="1"/>
</dbReference>
<dbReference type="Gene3D" id="3.60.60.30">
    <property type="match status" value="1"/>
</dbReference>
<feature type="chain" id="PRO_5032281938" evidence="6">
    <location>
        <begin position="27"/>
        <end position="463"/>
    </location>
</feature>
<feature type="signal peptide" evidence="6">
    <location>
        <begin position="1"/>
        <end position="26"/>
    </location>
</feature>
<dbReference type="PANTHER" id="PTHR12370">
    <property type="entry name" value="PHOSPHOLIPASE B-RELATED"/>
    <property type="match status" value="1"/>
</dbReference>
<keyword evidence="2" id="KW-0378">Hydrolase</keyword>
<dbReference type="EMBL" id="CP063849">
    <property type="protein sequence ID" value="QOY87089.1"/>
    <property type="molecule type" value="Genomic_DNA"/>
</dbReference>
<evidence type="ECO:0000256" key="3">
    <source>
        <dbReference type="ARBA" id="ARBA00022963"/>
    </source>
</evidence>